<name>A0A1V8M7Q1_9GAMM</name>
<accession>A0A1V8M7Q1</accession>
<dbReference type="Gene3D" id="3.30.470.20">
    <property type="entry name" value="ATP-grasp fold, B domain"/>
    <property type="match status" value="1"/>
</dbReference>
<reference evidence="3 4" key="1">
    <citation type="submission" date="2015-12" db="EMBL/GenBank/DDBJ databases">
        <authorList>
            <person name="Shamseldin A."/>
            <person name="Moawad H."/>
            <person name="Abd El-Rahim W.M."/>
            <person name="Sadowsky M.J."/>
        </authorList>
    </citation>
    <scope>NUCLEOTIDE SEQUENCE [LARGE SCALE GENOMIC DNA]</scope>
    <source>
        <strain evidence="3 4">WF1</strain>
    </source>
</reference>
<dbReference type="GO" id="GO:0046872">
    <property type="term" value="F:metal ion binding"/>
    <property type="evidence" value="ECO:0007669"/>
    <property type="project" value="InterPro"/>
</dbReference>
<keyword evidence="1" id="KW-0067">ATP-binding</keyword>
<dbReference type="InterPro" id="IPR011761">
    <property type="entry name" value="ATP-grasp"/>
</dbReference>
<proteinExistence type="predicted"/>
<dbReference type="GO" id="GO:0005524">
    <property type="term" value="F:ATP binding"/>
    <property type="evidence" value="ECO:0007669"/>
    <property type="project" value="UniProtKB-UniRule"/>
</dbReference>
<dbReference type="AlphaFoldDB" id="A0A1V8M7Q1"/>
<evidence type="ECO:0000313" key="3">
    <source>
        <dbReference type="EMBL" id="OQK17600.1"/>
    </source>
</evidence>
<dbReference type="Proteomes" id="UP000191980">
    <property type="component" value="Unassembled WGS sequence"/>
</dbReference>
<keyword evidence="4" id="KW-1185">Reference proteome</keyword>
<feature type="domain" description="ATP-grasp" evidence="2">
    <location>
        <begin position="234"/>
        <end position="299"/>
    </location>
</feature>
<dbReference type="InterPro" id="IPR003806">
    <property type="entry name" value="ATP-grasp_PylC-type"/>
</dbReference>
<dbReference type="Pfam" id="PF02655">
    <property type="entry name" value="ATP-grasp_3"/>
    <property type="match status" value="1"/>
</dbReference>
<evidence type="ECO:0000256" key="1">
    <source>
        <dbReference type="PROSITE-ProRule" id="PRU00409"/>
    </source>
</evidence>
<dbReference type="InterPro" id="IPR016677">
    <property type="entry name" value="UCP016817_carboligase"/>
</dbReference>
<dbReference type="OrthoDB" id="5572734at2"/>
<comment type="caution">
    <text evidence="3">The sequence shown here is derived from an EMBL/GenBank/DDBJ whole genome shotgun (WGS) entry which is preliminary data.</text>
</comment>
<evidence type="ECO:0000259" key="2">
    <source>
        <dbReference type="PROSITE" id="PS50975"/>
    </source>
</evidence>
<dbReference type="RefSeq" id="WP_080522210.1">
    <property type="nucleotide sequence ID" value="NZ_LPUF01000001.1"/>
</dbReference>
<dbReference type="SUPFAM" id="SSF56059">
    <property type="entry name" value="Glutathione synthetase ATP-binding domain-like"/>
    <property type="match status" value="1"/>
</dbReference>
<organism evidence="3 4">
    <name type="scientific">Methyloprofundus sedimenti</name>
    <dbReference type="NCBI Taxonomy" id="1420851"/>
    <lineage>
        <taxon>Bacteria</taxon>
        <taxon>Pseudomonadati</taxon>
        <taxon>Pseudomonadota</taxon>
        <taxon>Gammaproteobacteria</taxon>
        <taxon>Methylococcales</taxon>
        <taxon>Methylococcaceae</taxon>
        <taxon>Methyloprofundus</taxon>
    </lineage>
</organism>
<dbReference type="STRING" id="1420851.AU255_06955"/>
<evidence type="ECO:0000313" key="4">
    <source>
        <dbReference type="Proteomes" id="UP000191980"/>
    </source>
</evidence>
<protein>
    <recommendedName>
        <fullName evidence="2">ATP-grasp domain-containing protein</fullName>
    </recommendedName>
</protein>
<dbReference type="EMBL" id="LPUF01000001">
    <property type="protein sequence ID" value="OQK17600.1"/>
    <property type="molecule type" value="Genomic_DNA"/>
</dbReference>
<sequence length="366" mass="41574">MSDIPDTGRLKQAQQGVLVIANSGRMLANAVRSAGYISLVIDLFADQDTEQLAEQVWQVKNMSLAVIREVVQKLLLSYKIQWVIYGSGLENHPETLEYLAGHFCVTGNDFSVIKQLVANRIFFKRLDSLNIAHPEVQFYPPINSADWLIKPTNHVGGIGISWCRRSARDDEYYQKFCQGEAGSVLFCADGEQFTLIGFHRQWTVTHDNFAFAGIMTDACLAVEHQKTVCEWLKKLVSYFRLTGLASLDFIYNNTGCYFLEINPRPPASMMLYPELDLLTAHRTGRINITTEAKLIRAIQIVYAKQQSRIQQGIDWPEWSFDRPKCKTSIQVDEPVCSIMAQGSTVEQTFTLLKSKQIHIENIILNR</sequence>
<dbReference type="PROSITE" id="PS50975">
    <property type="entry name" value="ATP_GRASP"/>
    <property type="match status" value="1"/>
</dbReference>
<keyword evidence="1" id="KW-0547">Nucleotide-binding</keyword>
<dbReference type="PIRSF" id="PIRSF016817">
    <property type="entry name" value="UCP016817_carboligase"/>
    <property type="match status" value="1"/>
</dbReference>
<gene>
    <name evidence="3" type="ORF">AU255_06955</name>
</gene>